<proteinExistence type="predicted"/>
<dbReference type="RefSeq" id="WP_046428106.1">
    <property type="nucleotide sequence ID" value="NZ_LBDA02000097.1"/>
</dbReference>
<evidence type="ECO:0000313" key="3">
    <source>
        <dbReference type="EMBL" id="OIK23545.1"/>
    </source>
</evidence>
<dbReference type="AlphaFoldDB" id="A0A1J4PS15"/>
<dbReference type="Pfam" id="PF07228">
    <property type="entry name" value="SpoIIE"/>
    <property type="match status" value="1"/>
</dbReference>
<dbReference type="PANTHER" id="PTHR43156">
    <property type="entry name" value="STAGE II SPORULATION PROTEIN E-RELATED"/>
    <property type="match status" value="1"/>
</dbReference>
<evidence type="ECO:0000256" key="1">
    <source>
        <dbReference type="ARBA" id="ARBA00022801"/>
    </source>
</evidence>
<dbReference type="OrthoDB" id="4305006at2"/>
<dbReference type="InterPro" id="IPR036457">
    <property type="entry name" value="PPM-type-like_dom_sf"/>
</dbReference>
<accession>A0A1J4PS15</accession>
<reference evidence="3" key="1">
    <citation type="submission" date="2016-10" db="EMBL/GenBank/DDBJ databases">
        <title>Genome sequence of Streptomyces malaysiense MUSC 136.</title>
        <authorList>
            <person name="Lee L.-H."/>
            <person name="Ser H.-L."/>
        </authorList>
    </citation>
    <scope>NUCLEOTIDE SEQUENCE [LARGE SCALE GENOMIC DNA]</scope>
    <source>
        <strain evidence="3">MUSC 136</strain>
    </source>
</reference>
<sequence>MTQISETWTLTGPVDAARARALLARLTADAGVPARDRARFLAVLTALLRPCREGRRQRLTVTADEDLHIALDGSGPWRHTLACPAPPPRPLPRPDDLAEADLAEALLGAGEDTAVVLAGLDEAEELVRFHREELHQTNQGVLGVPVPYEYEEHREELPDGATLALYTDGLVERRSAGIDAGIERLARALDALGVAQLERLDAAADALLEPMLRDSEHDDDICLLLCRTAV</sequence>
<organism evidence="3 4">
    <name type="scientific">Streptomyces malaysiense</name>
    <dbReference type="NCBI Taxonomy" id="1428626"/>
    <lineage>
        <taxon>Bacteria</taxon>
        <taxon>Bacillati</taxon>
        <taxon>Actinomycetota</taxon>
        <taxon>Actinomycetes</taxon>
        <taxon>Kitasatosporales</taxon>
        <taxon>Streptomycetaceae</taxon>
        <taxon>Streptomyces</taxon>
    </lineage>
</organism>
<keyword evidence="4" id="KW-1185">Reference proteome</keyword>
<protein>
    <recommendedName>
        <fullName evidence="2">PPM-type phosphatase domain-containing protein</fullName>
    </recommendedName>
</protein>
<evidence type="ECO:0000259" key="2">
    <source>
        <dbReference type="Pfam" id="PF07228"/>
    </source>
</evidence>
<comment type="caution">
    <text evidence="3">The sequence shown here is derived from an EMBL/GenBank/DDBJ whole genome shotgun (WGS) entry which is preliminary data.</text>
</comment>
<dbReference type="Proteomes" id="UP000034838">
    <property type="component" value="Unassembled WGS sequence"/>
</dbReference>
<keyword evidence="1" id="KW-0378">Hydrolase</keyword>
<dbReference type="InterPro" id="IPR052016">
    <property type="entry name" value="Bact_Sigma-Reg"/>
</dbReference>
<evidence type="ECO:0000313" key="4">
    <source>
        <dbReference type="Proteomes" id="UP000034838"/>
    </source>
</evidence>
<feature type="domain" description="PPM-type phosphatase" evidence="2">
    <location>
        <begin position="131"/>
        <end position="228"/>
    </location>
</feature>
<dbReference type="Gene3D" id="3.60.40.10">
    <property type="entry name" value="PPM-type phosphatase domain"/>
    <property type="match status" value="1"/>
</dbReference>
<name>A0A1J4PS15_9ACTN</name>
<dbReference type="GO" id="GO:0016791">
    <property type="term" value="F:phosphatase activity"/>
    <property type="evidence" value="ECO:0007669"/>
    <property type="project" value="TreeGrafter"/>
</dbReference>
<dbReference type="PANTHER" id="PTHR43156:SF2">
    <property type="entry name" value="STAGE II SPORULATION PROTEIN E"/>
    <property type="match status" value="1"/>
</dbReference>
<gene>
    <name evidence="3" type="ORF">VT52_031955</name>
</gene>
<dbReference type="InterPro" id="IPR001932">
    <property type="entry name" value="PPM-type_phosphatase-like_dom"/>
</dbReference>
<dbReference type="EMBL" id="LBDA02000097">
    <property type="protein sequence ID" value="OIK23545.1"/>
    <property type="molecule type" value="Genomic_DNA"/>
</dbReference>